<gene>
    <name evidence="1" type="ORF">HNP24_002787</name>
</gene>
<dbReference type="GO" id="GO:0008704">
    <property type="term" value="F:5-carboxymethyl-2-hydroxymuconate delta-isomerase activity"/>
    <property type="evidence" value="ECO:0007669"/>
    <property type="project" value="UniProtKB-EC"/>
</dbReference>
<dbReference type="Pfam" id="PF02962">
    <property type="entry name" value="CHMI"/>
    <property type="match status" value="1"/>
</dbReference>
<accession>A0ABR6Q1K0</accession>
<dbReference type="EMBL" id="JACHKS010000001">
    <property type="protein sequence ID" value="MBB6331837.1"/>
    <property type="molecule type" value="Genomic_DNA"/>
</dbReference>
<evidence type="ECO:0000313" key="2">
    <source>
        <dbReference type="Proteomes" id="UP000587367"/>
    </source>
</evidence>
<name>A0ABR6Q1K0_9FLAO</name>
<dbReference type="PANTHER" id="PTHR37950:SF1">
    <property type="entry name" value="4-HYDROXYPHENYLACETATE CATABOLISM PROTEIN"/>
    <property type="match status" value="1"/>
</dbReference>
<protein>
    <submittedName>
        <fullName evidence="1">5-carboxymethyl-2-hydroxymuconate isomerase</fullName>
        <ecNumber evidence="1">5.3.3.10</ecNumber>
    </submittedName>
</protein>
<organism evidence="1 2">
    <name type="scientific">Chryseobacterium sediminis</name>
    <dbReference type="NCBI Taxonomy" id="1679494"/>
    <lineage>
        <taxon>Bacteria</taxon>
        <taxon>Pseudomonadati</taxon>
        <taxon>Bacteroidota</taxon>
        <taxon>Flavobacteriia</taxon>
        <taxon>Flavobacteriales</taxon>
        <taxon>Weeksellaceae</taxon>
        <taxon>Chryseobacterium group</taxon>
        <taxon>Chryseobacterium</taxon>
    </lineage>
</organism>
<dbReference type="RefSeq" id="WP_184557535.1">
    <property type="nucleotide sequence ID" value="NZ_JACHKS010000001.1"/>
</dbReference>
<proteinExistence type="predicted"/>
<dbReference type="PANTHER" id="PTHR37950">
    <property type="entry name" value="4-HYDROXYPHENYLACETATE CATABOLISM PROTEIN"/>
    <property type="match status" value="1"/>
</dbReference>
<dbReference type="CDD" id="cd00580">
    <property type="entry name" value="CHMI"/>
    <property type="match status" value="1"/>
</dbReference>
<comment type="caution">
    <text evidence="1">The sequence shown here is derived from an EMBL/GenBank/DDBJ whole genome shotgun (WGS) entry which is preliminary data.</text>
</comment>
<dbReference type="EC" id="5.3.3.10" evidence="1"/>
<dbReference type="Proteomes" id="UP000587367">
    <property type="component" value="Unassembled WGS sequence"/>
</dbReference>
<dbReference type="InterPro" id="IPR014347">
    <property type="entry name" value="Tautomerase/MIF_sf"/>
</dbReference>
<sequence length="127" mass="14610">MPHFIIDCSQDILQQRTPEELMDAVYETADATGLFAPNDIKVRLQPYQYYRLGIHKKNFLHVFGYIMEGRTTEQKAHLSKQISTRLSELLADISFLSVNISDFEAATYSNKALINPENTDKDRHFGL</sequence>
<keyword evidence="2" id="KW-1185">Reference proteome</keyword>
<dbReference type="InterPro" id="IPR004220">
    <property type="entry name" value="5-COMe_2-OHmuconate_Isoase"/>
</dbReference>
<evidence type="ECO:0000313" key="1">
    <source>
        <dbReference type="EMBL" id="MBB6331837.1"/>
    </source>
</evidence>
<dbReference type="SUPFAM" id="SSF55331">
    <property type="entry name" value="Tautomerase/MIF"/>
    <property type="match status" value="1"/>
</dbReference>
<reference evidence="1 2" key="1">
    <citation type="submission" date="2020-08" db="EMBL/GenBank/DDBJ databases">
        <title>Functional genomics of gut bacteria from endangered species of beetles.</title>
        <authorList>
            <person name="Carlos-Shanley C."/>
        </authorList>
    </citation>
    <scope>NUCLEOTIDE SEQUENCE [LARGE SCALE GENOMIC DNA]</scope>
    <source>
        <strain evidence="1 2">S00068</strain>
    </source>
</reference>
<keyword evidence="1" id="KW-0413">Isomerase</keyword>
<dbReference type="Gene3D" id="3.30.429.10">
    <property type="entry name" value="Macrophage Migration Inhibitory Factor"/>
    <property type="match status" value="1"/>
</dbReference>